<gene>
    <name evidence="2" type="ORF">OJF2_38780</name>
</gene>
<name>A0A5B9W4X7_9BACT</name>
<feature type="region of interest" description="Disordered" evidence="1">
    <location>
        <begin position="68"/>
        <end position="100"/>
    </location>
</feature>
<evidence type="ECO:0000313" key="2">
    <source>
        <dbReference type="EMBL" id="QEH35327.1"/>
    </source>
</evidence>
<protein>
    <submittedName>
        <fullName evidence="2">Uncharacterized protein</fullName>
    </submittedName>
</protein>
<sequence>MTPEMQKEAMATLAEVWSLSPDIRLGQLFAHLGFLGEVHLGRGLGGLDDDELLAILYRHRAELLARLQGEAAPPRTPGEPDTSISGSPTLVAAPTAGSGR</sequence>
<dbReference type="KEGG" id="agv:OJF2_38780"/>
<reference evidence="2 3" key="1">
    <citation type="submission" date="2019-08" db="EMBL/GenBank/DDBJ databases">
        <title>Deep-cultivation of Planctomycetes and their phenomic and genomic characterization uncovers novel biology.</title>
        <authorList>
            <person name="Wiegand S."/>
            <person name="Jogler M."/>
            <person name="Boedeker C."/>
            <person name="Pinto D."/>
            <person name="Vollmers J."/>
            <person name="Rivas-Marin E."/>
            <person name="Kohn T."/>
            <person name="Peeters S.H."/>
            <person name="Heuer A."/>
            <person name="Rast P."/>
            <person name="Oberbeckmann S."/>
            <person name="Bunk B."/>
            <person name="Jeske O."/>
            <person name="Meyerdierks A."/>
            <person name="Storesund J.E."/>
            <person name="Kallscheuer N."/>
            <person name="Luecker S."/>
            <person name="Lage O.M."/>
            <person name="Pohl T."/>
            <person name="Merkel B.J."/>
            <person name="Hornburger P."/>
            <person name="Mueller R.-W."/>
            <person name="Bruemmer F."/>
            <person name="Labrenz M."/>
            <person name="Spormann A.M."/>
            <person name="Op den Camp H."/>
            <person name="Overmann J."/>
            <person name="Amann R."/>
            <person name="Jetten M.S.M."/>
            <person name="Mascher T."/>
            <person name="Medema M.H."/>
            <person name="Devos D.P."/>
            <person name="Kaster A.-K."/>
            <person name="Ovreas L."/>
            <person name="Rohde M."/>
            <person name="Galperin M.Y."/>
            <person name="Jogler C."/>
        </authorList>
    </citation>
    <scope>NUCLEOTIDE SEQUENCE [LARGE SCALE GENOMIC DNA]</scope>
    <source>
        <strain evidence="2 3">OJF2</strain>
    </source>
</reference>
<evidence type="ECO:0000256" key="1">
    <source>
        <dbReference type="SAM" id="MobiDB-lite"/>
    </source>
</evidence>
<evidence type="ECO:0000313" key="3">
    <source>
        <dbReference type="Proteomes" id="UP000324233"/>
    </source>
</evidence>
<organism evidence="2 3">
    <name type="scientific">Aquisphaera giovannonii</name>
    <dbReference type="NCBI Taxonomy" id="406548"/>
    <lineage>
        <taxon>Bacteria</taxon>
        <taxon>Pseudomonadati</taxon>
        <taxon>Planctomycetota</taxon>
        <taxon>Planctomycetia</taxon>
        <taxon>Isosphaerales</taxon>
        <taxon>Isosphaeraceae</taxon>
        <taxon>Aquisphaera</taxon>
    </lineage>
</organism>
<keyword evidence="3" id="KW-1185">Reference proteome</keyword>
<dbReference type="AlphaFoldDB" id="A0A5B9W4X7"/>
<dbReference type="EMBL" id="CP042997">
    <property type="protein sequence ID" value="QEH35327.1"/>
    <property type="molecule type" value="Genomic_DNA"/>
</dbReference>
<accession>A0A5B9W4X7</accession>
<dbReference type="RefSeq" id="WP_168221908.1">
    <property type="nucleotide sequence ID" value="NZ_CP042997.1"/>
</dbReference>
<dbReference type="Proteomes" id="UP000324233">
    <property type="component" value="Chromosome"/>
</dbReference>
<proteinExistence type="predicted"/>